<dbReference type="HAMAP" id="MF_00365">
    <property type="entry name" value="RecF"/>
    <property type="match status" value="1"/>
</dbReference>
<organism evidence="15 16">
    <name type="scientific">Thermosyntropha lipolytica DSM 11003</name>
    <dbReference type="NCBI Taxonomy" id="1123382"/>
    <lineage>
        <taxon>Bacteria</taxon>
        <taxon>Bacillati</taxon>
        <taxon>Bacillota</taxon>
        <taxon>Clostridia</taxon>
        <taxon>Eubacteriales</taxon>
        <taxon>Syntrophomonadaceae</taxon>
        <taxon>Thermosyntropha</taxon>
    </lineage>
</organism>
<dbReference type="PROSITE" id="PS00617">
    <property type="entry name" value="RECF_1"/>
    <property type="match status" value="1"/>
</dbReference>
<dbReference type="Gene3D" id="1.20.1050.90">
    <property type="entry name" value="RecF/RecN/SMC, N-terminal domain"/>
    <property type="match status" value="1"/>
</dbReference>
<dbReference type="GO" id="GO:0006302">
    <property type="term" value="P:double-strand break repair"/>
    <property type="evidence" value="ECO:0007669"/>
    <property type="project" value="TreeGrafter"/>
</dbReference>
<dbReference type="PROSITE" id="PS00618">
    <property type="entry name" value="RECF_2"/>
    <property type="match status" value="1"/>
</dbReference>
<dbReference type="Gene3D" id="3.40.50.300">
    <property type="entry name" value="P-loop containing nucleotide triphosphate hydrolases"/>
    <property type="match status" value="1"/>
</dbReference>
<dbReference type="GO" id="GO:0003697">
    <property type="term" value="F:single-stranded DNA binding"/>
    <property type="evidence" value="ECO:0007669"/>
    <property type="project" value="UniProtKB-UniRule"/>
</dbReference>
<evidence type="ECO:0000256" key="9">
    <source>
        <dbReference type="ARBA" id="ARBA00023125"/>
    </source>
</evidence>
<dbReference type="AlphaFoldDB" id="A0A1M5QRK2"/>
<protein>
    <recommendedName>
        <fullName evidence="3 12">DNA replication and repair protein RecF</fullName>
    </recommendedName>
</protein>
<gene>
    <name evidence="12" type="primary">recF</name>
    <name evidence="15" type="ORF">SAMN02745221_01826</name>
</gene>
<evidence type="ECO:0000256" key="3">
    <source>
        <dbReference type="ARBA" id="ARBA00020170"/>
    </source>
</evidence>
<comment type="similarity">
    <text evidence="2 12 13">Belongs to the RecF family.</text>
</comment>
<dbReference type="SUPFAM" id="SSF52540">
    <property type="entry name" value="P-loop containing nucleoside triphosphate hydrolases"/>
    <property type="match status" value="1"/>
</dbReference>
<feature type="domain" description="RecF/RecN/SMC N-terminal" evidence="14">
    <location>
        <begin position="3"/>
        <end position="345"/>
    </location>
</feature>
<dbReference type="RefSeq" id="WP_073093096.1">
    <property type="nucleotide sequence ID" value="NZ_FQWY01000037.1"/>
</dbReference>
<dbReference type="InterPro" id="IPR001238">
    <property type="entry name" value="DNA-binding_RecF"/>
</dbReference>
<keyword evidence="6 12" id="KW-0547">Nucleotide-binding</keyword>
<dbReference type="InterPro" id="IPR018078">
    <property type="entry name" value="DNA-binding_RecF_CS"/>
</dbReference>
<feature type="binding site" evidence="12">
    <location>
        <begin position="32"/>
        <end position="39"/>
    </location>
    <ligand>
        <name>ATP</name>
        <dbReference type="ChEBI" id="CHEBI:30616"/>
    </ligand>
</feature>
<evidence type="ECO:0000256" key="7">
    <source>
        <dbReference type="ARBA" id="ARBA00022763"/>
    </source>
</evidence>
<comment type="function">
    <text evidence="12 13">The RecF protein is involved in DNA metabolism; it is required for DNA replication and normal SOS inducibility. RecF binds preferentially to single-stranded, linear DNA. It also seems to bind ATP.</text>
</comment>
<accession>A0A1M5QRK2</accession>
<keyword evidence="11 12" id="KW-0742">SOS response</keyword>
<dbReference type="PANTHER" id="PTHR32182">
    <property type="entry name" value="DNA REPLICATION AND REPAIR PROTEIN RECF"/>
    <property type="match status" value="1"/>
</dbReference>
<dbReference type="PANTHER" id="PTHR32182:SF0">
    <property type="entry name" value="DNA REPLICATION AND REPAIR PROTEIN RECF"/>
    <property type="match status" value="1"/>
</dbReference>
<reference evidence="16" key="1">
    <citation type="submission" date="2016-11" db="EMBL/GenBank/DDBJ databases">
        <authorList>
            <person name="Varghese N."/>
            <person name="Submissions S."/>
        </authorList>
    </citation>
    <scope>NUCLEOTIDE SEQUENCE [LARGE SCALE GENOMIC DNA]</scope>
    <source>
        <strain evidence="16">DSM 11003</strain>
    </source>
</reference>
<dbReference type="InterPro" id="IPR042174">
    <property type="entry name" value="RecF_2"/>
</dbReference>
<keyword evidence="16" id="KW-1185">Reference proteome</keyword>
<evidence type="ECO:0000256" key="11">
    <source>
        <dbReference type="ARBA" id="ARBA00023236"/>
    </source>
</evidence>
<keyword evidence="5 12" id="KW-0235">DNA replication</keyword>
<dbReference type="GO" id="GO:0000731">
    <property type="term" value="P:DNA synthesis involved in DNA repair"/>
    <property type="evidence" value="ECO:0007669"/>
    <property type="project" value="TreeGrafter"/>
</dbReference>
<keyword evidence="10 12" id="KW-0234">DNA repair</keyword>
<dbReference type="Pfam" id="PF02463">
    <property type="entry name" value="SMC_N"/>
    <property type="match status" value="1"/>
</dbReference>
<keyword evidence="7 12" id="KW-0227">DNA damage</keyword>
<evidence type="ECO:0000259" key="14">
    <source>
        <dbReference type="Pfam" id="PF02463"/>
    </source>
</evidence>
<dbReference type="STRING" id="1123382.SAMN02745221_01826"/>
<dbReference type="InterPro" id="IPR003395">
    <property type="entry name" value="RecF/RecN/SMC_N"/>
</dbReference>
<keyword evidence="8 12" id="KW-0067">ATP-binding</keyword>
<evidence type="ECO:0000256" key="2">
    <source>
        <dbReference type="ARBA" id="ARBA00008016"/>
    </source>
</evidence>
<evidence type="ECO:0000256" key="6">
    <source>
        <dbReference type="ARBA" id="ARBA00022741"/>
    </source>
</evidence>
<evidence type="ECO:0000256" key="8">
    <source>
        <dbReference type="ARBA" id="ARBA00022840"/>
    </source>
</evidence>
<evidence type="ECO:0000256" key="13">
    <source>
        <dbReference type="RuleBase" id="RU000578"/>
    </source>
</evidence>
<keyword evidence="4 12" id="KW-0963">Cytoplasm</keyword>
<proteinExistence type="inferred from homology"/>
<evidence type="ECO:0000256" key="10">
    <source>
        <dbReference type="ARBA" id="ARBA00023204"/>
    </source>
</evidence>
<keyword evidence="9 12" id="KW-0238">DNA-binding</keyword>
<dbReference type="Proteomes" id="UP000242329">
    <property type="component" value="Unassembled WGS sequence"/>
</dbReference>
<evidence type="ECO:0000313" key="16">
    <source>
        <dbReference type="Proteomes" id="UP000242329"/>
    </source>
</evidence>
<evidence type="ECO:0000256" key="5">
    <source>
        <dbReference type="ARBA" id="ARBA00022705"/>
    </source>
</evidence>
<dbReference type="GO" id="GO:0009432">
    <property type="term" value="P:SOS response"/>
    <property type="evidence" value="ECO:0007669"/>
    <property type="project" value="UniProtKB-UniRule"/>
</dbReference>
<dbReference type="EMBL" id="FQWY01000037">
    <property type="protein sequence ID" value="SHH16213.1"/>
    <property type="molecule type" value="Genomic_DNA"/>
</dbReference>
<comment type="subcellular location">
    <subcellularLocation>
        <location evidence="1 12 13">Cytoplasm</location>
    </subcellularLocation>
</comment>
<dbReference type="GO" id="GO:0006260">
    <property type="term" value="P:DNA replication"/>
    <property type="evidence" value="ECO:0007669"/>
    <property type="project" value="UniProtKB-UniRule"/>
</dbReference>
<dbReference type="OrthoDB" id="9803889at2"/>
<evidence type="ECO:0000256" key="4">
    <source>
        <dbReference type="ARBA" id="ARBA00022490"/>
    </source>
</evidence>
<name>A0A1M5QRK2_9FIRM</name>
<dbReference type="GO" id="GO:0005737">
    <property type="term" value="C:cytoplasm"/>
    <property type="evidence" value="ECO:0007669"/>
    <property type="project" value="UniProtKB-SubCell"/>
</dbReference>
<dbReference type="InterPro" id="IPR027417">
    <property type="entry name" value="P-loop_NTPase"/>
</dbReference>
<sequence length="365" mass="42399">MKVKELAVKNFRNIKEILLPEERLGNLNIFTGNNGQGKTNLLEALYILSGNSSFRSPNYDHLVNYEKEYFNINAKYTAGEKDLEIGLTYTRSKSKEIFLNRKKIRSKHPYIPKVVLFIPDDLYLIKGSPGRRRNFIDFMLKQISAEYAYLIEEYGKILKKRNLMLKKEAIRDKTLNILDGMLTEKAALIIMQRINLINMLEKEVRDIYSFLNKEEADIKIKYALSFPIPDEKVNISTLKARMAEELIKIRNQEGMRKTTLLGPHLDDINFYYNNKLARFFSSQGQQRNLVVALKIAEAQTFCRIRGFYPLFLLDEVLSELDYERRNLLLKYLGEAEFQTFMTAVNIDDIDVKGAAVFNVKDGSIV</sequence>
<evidence type="ECO:0000256" key="1">
    <source>
        <dbReference type="ARBA" id="ARBA00004496"/>
    </source>
</evidence>
<dbReference type="GO" id="GO:0005524">
    <property type="term" value="F:ATP binding"/>
    <property type="evidence" value="ECO:0007669"/>
    <property type="project" value="UniProtKB-UniRule"/>
</dbReference>
<dbReference type="NCBIfam" id="TIGR00611">
    <property type="entry name" value="recf"/>
    <property type="match status" value="1"/>
</dbReference>
<evidence type="ECO:0000256" key="12">
    <source>
        <dbReference type="HAMAP-Rule" id="MF_00365"/>
    </source>
</evidence>
<evidence type="ECO:0000313" key="15">
    <source>
        <dbReference type="EMBL" id="SHH16213.1"/>
    </source>
</evidence>